<reference evidence="3 4" key="2">
    <citation type="journal article" date="2016" name="Front. Microbiol.">
        <title>Genome and transcriptome sequences reveal the specific parasitism of the nematophagous Purpureocillium lilacinum 36-1.</title>
        <authorList>
            <person name="Xie J."/>
            <person name="Li S."/>
            <person name="Mo C."/>
            <person name="Xiao X."/>
            <person name="Peng D."/>
            <person name="Wang G."/>
            <person name="Xiao Y."/>
        </authorList>
    </citation>
    <scope>NUCLEOTIDE SEQUENCE [LARGE SCALE GENOMIC DNA]</scope>
    <source>
        <strain evidence="3 4">36-1</strain>
    </source>
</reference>
<dbReference type="Proteomes" id="UP000245956">
    <property type="component" value="Unassembled WGS sequence"/>
</dbReference>
<gene>
    <name evidence="3" type="ORF">PCL_02856</name>
    <name evidence="2" type="ORF">Purlil1_6877</name>
</gene>
<evidence type="ECO:0000313" key="2">
    <source>
        <dbReference type="EMBL" id="KAK4088666.1"/>
    </source>
</evidence>
<evidence type="ECO:0000313" key="3">
    <source>
        <dbReference type="EMBL" id="PWI67502.1"/>
    </source>
</evidence>
<dbReference type="EMBL" id="LCWV01000018">
    <property type="protein sequence ID" value="PWI67502.1"/>
    <property type="molecule type" value="Genomic_DNA"/>
</dbReference>
<reference evidence="2 5" key="4">
    <citation type="journal article" date="2024" name="Microbiol. Resour. Announc.">
        <title>Genome annotations for the ascomycete fungi Trichoderma harzianum, Trichoderma aggressivum, and Purpureocillium lilacinum.</title>
        <authorList>
            <person name="Beijen E.P.W."/>
            <person name="Ohm R.A."/>
        </authorList>
    </citation>
    <scope>NUCLEOTIDE SEQUENCE [LARGE SCALE GENOMIC DNA]</scope>
    <source>
        <strain evidence="2 5">CBS 150709</strain>
    </source>
</reference>
<keyword evidence="5" id="KW-1185">Reference proteome</keyword>
<dbReference type="Proteomes" id="UP001287286">
    <property type="component" value="Unassembled WGS sequence"/>
</dbReference>
<reference evidence="2" key="3">
    <citation type="submission" date="2023-11" db="EMBL/GenBank/DDBJ databases">
        <authorList>
            <person name="Beijen E."/>
            <person name="Ohm R.A."/>
        </authorList>
    </citation>
    <scope>NUCLEOTIDE SEQUENCE</scope>
    <source>
        <strain evidence="2">CBS 150709</strain>
    </source>
</reference>
<dbReference type="EMBL" id="JAWRVI010000023">
    <property type="protein sequence ID" value="KAK4088666.1"/>
    <property type="molecule type" value="Genomic_DNA"/>
</dbReference>
<proteinExistence type="predicted"/>
<reference evidence="3" key="1">
    <citation type="submission" date="2015-05" db="EMBL/GenBank/DDBJ databases">
        <authorList>
            <person name="Wang D.B."/>
            <person name="Wang M."/>
        </authorList>
    </citation>
    <scope>NUCLEOTIDE SEQUENCE</scope>
    <source>
        <strain evidence="3">36-1</strain>
    </source>
</reference>
<protein>
    <submittedName>
        <fullName evidence="3">Uncharacterized protein</fullName>
    </submittedName>
</protein>
<name>A0A2U3DZ31_PURLI</name>
<organism evidence="3 4">
    <name type="scientific">Purpureocillium lilacinum</name>
    <name type="common">Paecilomyces lilacinus</name>
    <dbReference type="NCBI Taxonomy" id="33203"/>
    <lineage>
        <taxon>Eukaryota</taxon>
        <taxon>Fungi</taxon>
        <taxon>Dikarya</taxon>
        <taxon>Ascomycota</taxon>
        <taxon>Pezizomycotina</taxon>
        <taxon>Sordariomycetes</taxon>
        <taxon>Hypocreomycetidae</taxon>
        <taxon>Hypocreales</taxon>
        <taxon>Ophiocordycipitaceae</taxon>
        <taxon>Purpureocillium</taxon>
    </lineage>
</organism>
<sequence length="73" mass="7390">MASSRKGKRQGSEPSAGLTTRARAGAVAEGSGDVEFQTLVSSATAEVSDVSGVATEWQQFRSGGGFADGLVRA</sequence>
<dbReference type="AlphaFoldDB" id="A0A2U3DZ31"/>
<accession>A0A2U3DZ31</accession>
<evidence type="ECO:0000256" key="1">
    <source>
        <dbReference type="SAM" id="MobiDB-lite"/>
    </source>
</evidence>
<comment type="caution">
    <text evidence="3">The sequence shown here is derived from an EMBL/GenBank/DDBJ whole genome shotgun (WGS) entry which is preliminary data.</text>
</comment>
<evidence type="ECO:0000313" key="4">
    <source>
        <dbReference type="Proteomes" id="UP000245956"/>
    </source>
</evidence>
<feature type="region of interest" description="Disordered" evidence="1">
    <location>
        <begin position="1"/>
        <end position="30"/>
    </location>
</feature>
<evidence type="ECO:0000313" key="5">
    <source>
        <dbReference type="Proteomes" id="UP001287286"/>
    </source>
</evidence>